<name>A0A5C3NWM5_9APHY</name>
<dbReference type="STRING" id="1314778.A0A5C3NWM5"/>
<gene>
    <name evidence="1" type="ORF">K466DRAFT_635508</name>
</gene>
<protein>
    <submittedName>
        <fullName evidence="1">Uncharacterized protein</fullName>
    </submittedName>
</protein>
<keyword evidence="2" id="KW-1185">Reference proteome</keyword>
<dbReference type="InParanoid" id="A0A5C3NWM5"/>
<reference evidence="1 2" key="1">
    <citation type="journal article" date="2019" name="Nat. Ecol. Evol.">
        <title>Megaphylogeny resolves global patterns of mushroom evolution.</title>
        <authorList>
            <person name="Varga T."/>
            <person name="Krizsan K."/>
            <person name="Foldi C."/>
            <person name="Dima B."/>
            <person name="Sanchez-Garcia M."/>
            <person name="Sanchez-Ramirez S."/>
            <person name="Szollosi G.J."/>
            <person name="Szarkandi J.G."/>
            <person name="Papp V."/>
            <person name="Albert L."/>
            <person name="Andreopoulos W."/>
            <person name="Angelini C."/>
            <person name="Antonin V."/>
            <person name="Barry K.W."/>
            <person name="Bougher N.L."/>
            <person name="Buchanan P."/>
            <person name="Buyck B."/>
            <person name="Bense V."/>
            <person name="Catcheside P."/>
            <person name="Chovatia M."/>
            <person name="Cooper J."/>
            <person name="Damon W."/>
            <person name="Desjardin D."/>
            <person name="Finy P."/>
            <person name="Geml J."/>
            <person name="Haridas S."/>
            <person name="Hughes K."/>
            <person name="Justo A."/>
            <person name="Karasinski D."/>
            <person name="Kautmanova I."/>
            <person name="Kiss B."/>
            <person name="Kocsube S."/>
            <person name="Kotiranta H."/>
            <person name="LaButti K.M."/>
            <person name="Lechner B.E."/>
            <person name="Liimatainen K."/>
            <person name="Lipzen A."/>
            <person name="Lukacs Z."/>
            <person name="Mihaltcheva S."/>
            <person name="Morgado L.N."/>
            <person name="Niskanen T."/>
            <person name="Noordeloos M.E."/>
            <person name="Ohm R.A."/>
            <person name="Ortiz-Santana B."/>
            <person name="Ovrebo C."/>
            <person name="Racz N."/>
            <person name="Riley R."/>
            <person name="Savchenko A."/>
            <person name="Shiryaev A."/>
            <person name="Soop K."/>
            <person name="Spirin V."/>
            <person name="Szebenyi C."/>
            <person name="Tomsovsky M."/>
            <person name="Tulloss R.E."/>
            <person name="Uehling J."/>
            <person name="Grigoriev I.V."/>
            <person name="Vagvolgyi C."/>
            <person name="Papp T."/>
            <person name="Martin F.M."/>
            <person name="Miettinen O."/>
            <person name="Hibbett D.S."/>
            <person name="Nagy L.G."/>
        </authorList>
    </citation>
    <scope>NUCLEOTIDE SEQUENCE [LARGE SCALE GENOMIC DNA]</scope>
    <source>
        <strain evidence="1 2">HHB13444</strain>
    </source>
</reference>
<evidence type="ECO:0000313" key="2">
    <source>
        <dbReference type="Proteomes" id="UP000308197"/>
    </source>
</evidence>
<sequence length="254" mass="29108">MAQKVDEVLGLPSDFSSDDRKLYQLELLADYEVRLRVGQAFDQLDRVREAVKHLAAYIEEKKENAHSVADNTKSQDVTKFSVSYCQRVARRYNYIYDRLLALRGETLTIDPSDPASRLRRIDLTKDLKIANLKVAREQGDRHRSGSWIWWNGKQPAQDVDRAQWFRAWQEKLRYDEAVNILCAEFRATIRGSAELARLWQAAAERSTVPGERAYALQHHAMFTRMSNACQGAYDEARADGVDPDTVDQSKVSAP</sequence>
<organism evidence="1 2">
    <name type="scientific">Polyporus arcularius HHB13444</name>
    <dbReference type="NCBI Taxonomy" id="1314778"/>
    <lineage>
        <taxon>Eukaryota</taxon>
        <taxon>Fungi</taxon>
        <taxon>Dikarya</taxon>
        <taxon>Basidiomycota</taxon>
        <taxon>Agaricomycotina</taxon>
        <taxon>Agaricomycetes</taxon>
        <taxon>Polyporales</taxon>
        <taxon>Polyporaceae</taxon>
        <taxon>Polyporus</taxon>
    </lineage>
</organism>
<accession>A0A5C3NWM5</accession>
<proteinExistence type="predicted"/>
<dbReference type="EMBL" id="ML211679">
    <property type="protein sequence ID" value="TFK80947.1"/>
    <property type="molecule type" value="Genomic_DNA"/>
</dbReference>
<dbReference type="AlphaFoldDB" id="A0A5C3NWM5"/>
<dbReference type="Proteomes" id="UP000308197">
    <property type="component" value="Unassembled WGS sequence"/>
</dbReference>
<evidence type="ECO:0000313" key="1">
    <source>
        <dbReference type="EMBL" id="TFK80947.1"/>
    </source>
</evidence>